<proteinExistence type="predicted"/>
<dbReference type="OrthoDB" id="3147730at2759"/>
<sequence>MAPAKKSKVVPETEGFGVLCLYSGGRFPDLQKMKVTRERKEHQVLPHPEEFIDWIAKDGKGWSFQMISAIPEMRRGFIEPYMVFFPVRSQDGLRFPINECIKAMKGKSFDEETAWRGTIVVAKCVDMSFDGNRAFTDITMADYVFVKNWFLHSRSPPYERLSLNA</sequence>
<protein>
    <submittedName>
        <fullName evidence="1">Uncharacterized protein</fullName>
    </submittedName>
</protein>
<evidence type="ECO:0000313" key="2">
    <source>
        <dbReference type="Proteomes" id="UP000298030"/>
    </source>
</evidence>
<accession>A0A4Y7U030</accession>
<dbReference type="AlphaFoldDB" id="A0A4Y7U030"/>
<reference evidence="1 2" key="1">
    <citation type="journal article" date="2019" name="Nat. Ecol. Evol.">
        <title>Megaphylogeny resolves global patterns of mushroom evolution.</title>
        <authorList>
            <person name="Varga T."/>
            <person name="Krizsan K."/>
            <person name="Foldi C."/>
            <person name="Dima B."/>
            <person name="Sanchez-Garcia M."/>
            <person name="Sanchez-Ramirez S."/>
            <person name="Szollosi G.J."/>
            <person name="Szarkandi J.G."/>
            <person name="Papp V."/>
            <person name="Albert L."/>
            <person name="Andreopoulos W."/>
            <person name="Angelini C."/>
            <person name="Antonin V."/>
            <person name="Barry K.W."/>
            <person name="Bougher N.L."/>
            <person name="Buchanan P."/>
            <person name="Buyck B."/>
            <person name="Bense V."/>
            <person name="Catcheside P."/>
            <person name="Chovatia M."/>
            <person name="Cooper J."/>
            <person name="Damon W."/>
            <person name="Desjardin D."/>
            <person name="Finy P."/>
            <person name="Geml J."/>
            <person name="Haridas S."/>
            <person name="Hughes K."/>
            <person name="Justo A."/>
            <person name="Karasinski D."/>
            <person name="Kautmanova I."/>
            <person name="Kiss B."/>
            <person name="Kocsube S."/>
            <person name="Kotiranta H."/>
            <person name="LaButti K.M."/>
            <person name="Lechner B.E."/>
            <person name="Liimatainen K."/>
            <person name="Lipzen A."/>
            <person name="Lukacs Z."/>
            <person name="Mihaltcheva S."/>
            <person name="Morgado L.N."/>
            <person name="Niskanen T."/>
            <person name="Noordeloos M.E."/>
            <person name="Ohm R.A."/>
            <person name="Ortiz-Santana B."/>
            <person name="Ovrebo C."/>
            <person name="Racz N."/>
            <person name="Riley R."/>
            <person name="Savchenko A."/>
            <person name="Shiryaev A."/>
            <person name="Soop K."/>
            <person name="Spirin V."/>
            <person name="Szebenyi C."/>
            <person name="Tomsovsky M."/>
            <person name="Tulloss R.E."/>
            <person name="Uehling J."/>
            <person name="Grigoriev I.V."/>
            <person name="Vagvolgyi C."/>
            <person name="Papp T."/>
            <person name="Martin F.M."/>
            <person name="Miettinen O."/>
            <person name="Hibbett D.S."/>
            <person name="Nagy L.G."/>
        </authorList>
    </citation>
    <scope>NUCLEOTIDE SEQUENCE [LARGE SCALE GENOMIC DNA]</scope>
    <source>
        <strain evidence="1 2">FP101781</strain>
    </source>
</reference>
<organism evidence="1 2">
    <name type="scientific">Coprinellus micaceus</name>
    <name type="common">Glistening ink-cap mushroom</name>
    <name type="synonym">Coprinus micaceus</name>
    <dbReference type="NCBI Taxonomy" id="71717"/>
    <lineage>
        <taxon>Eukaryota</taxon>
        <taxon>Fungi</taxon>
        <taxon>Dikarya</taxon>
        <taxon>Basidiomycota</taxon>
        <taxon>Agaricomycotina</taxon>
        <taxon>Agaricomycetes</taxon>
        <taxon>Agaricomycetidae</taxon>
        <taxon>Agaricales</taxon>
        <taxon>Agaricineae</taxon>
        <taxon>Psathyrellaceae</taxon>
        <taxon>Coprinellus</taxon>
    </lineage>
</organism>
<dbReference type="EMBL" id="QPFP01000001">
    <property type="protein sequence ID" value="TEB39418.1"/>
    <property type="molecule type" value="Genomic_DNA"/>
</dbReference>
<gene>
    <name evidence="1" type="ORF">FA13DRAFT_1784175</name>
</gene>
<name>A0A4Y7U030_COPMI</name>
<dbReference type="Proteomes" id="UP000298030">
    <property type="component" value="Unassembled WGS sequence"/>
</dbReference>
<comment type="caution">
    <text evidence="1">The sequence shown here is derived from an EMBL/GenBank/DDBJ whole genome shotgun (WGS) entry which is preliminary data.</text>
</comment>
<keyword evidence="2" id="KW-1185">Reference proteome</keyword>
<evidence type="ECO:0000313" key="1">
    <source>
        <dbReference type="EMBL" id="TEB39418.1"/>
    </source>
</evidence>